<keyword evidence="2 6" id="KW-0813">Transport</keyword>
<feature type="transmembrane region" description="Helical" evidence="6">
    <location>
        <begin position="443"/>
        <end position="465"/>
    </location>
</feature>
<feature type="domain" description="ABC transmembrane type-1" evidence="7">
    <location>
        <begin position="1"/>
        <end position="198"/>
    </location>
</feature>
<evidence type="ECO:0000256" key="3">
    <source>
        <dbReference type="ARBA" id="ARBA00022692"/>
    </source>
</evidence>
<dbReference type="InterPro" id="IPR035906">
    <property type="entry name" value="MetI-like_sf"/>
</dbReference>
<evidence type="ECO:0000256" key="1">
    <source>
        <dbReference type="ARBA" id="ARBA00004141"/>
    </source>
</evidence>
<gene>
    <name evidence="8" type="ORF">M5X09_11460</name>
</gene>
<evidence type="ECO:0000256" key="2">
    <source>
        <dbReference type="ARBA" id="ARBA00022448"/>
    </source>
</evidence>
<dbReference type="Gene3D" id="1.10.3720.10">
    <property type="entry name" value="MetI-like"/>
    <property type="match status" value="2"/>
</dbReference>
<dbReference type="Proteomes" id="UP001207626">
    <property type="component" value="Unassembled WGS sequence"/>
</dbReference>
<dbReference type="PANTHER" id="PTHR43496:SF1">
    <property type="entry name" value="POLYGALACTURONAN_RHAMNOGALACTURONAN TRANSPORT SYSTEM PERMEASE PROTEIN YTEP"/>
    <property type="match status" value="1"/>
</dbReference>
<feature type="transmembrane region" description="Helical" evidence="6">
    <location>
        <begin position="312"/>
        <end position="335"/>
    </location>
</feature>
<feature type="transmembrane region" description="Helical" evidence="6">
    <location>
        <begin position="341"/>
        <end position="363"/>
    </location>
</feature>
<evidence type="ECO:0000256" key="5">
    <source>
        <dbReference type="ARBA" id="ARBA00023136"/>
    </source>
</evidence>
<dbReference type="RefSeq" id="WP_254912202.1">
    <property type="nucleotide sequence ID" value="NZ_JAMDLV010000017.1"/>
</dbReference>
<name>A0ABT4DSF7_9BACL</name>
<comment type="subcellular location">
    <subcellularLocation>
        <location evidence="6">Cell membrane</location>
        <topology evidence="6">Multi-pass membrane protein</topology>
    </subcellularLocation>
    <subcellularLocation>
        <location evidence="1">Membrane</location>
        <topology evidence="1">Multi-pass membrane protein</topology>
    </subcellularLocation>
</comment>
<feature type="transmembrane region" description="Helical" evidence="6">
    <location>
        <begin position="35"/>
        <end position="56"/>
    </location>
</feature>
<comment type="similarity">
    <text evidence="6">Belongs to the binding-protein-dependent transport system permease family.</text>
</comment>
<keyword evidence="9" id="KW-1185">Reference proteome</keyword>
<sequence>MNSIIVAACTTLISVILAFSLAYMIDRSNIKGKEVWRALFILPMLVPSIAHGFGLINLFGDNGFVTQAVGVNINLYGIKGIVFGSVIYALPIAFLMFSDILKYMDTGVYDACRALGIPKAKVFFDITLGLIKKQLLIVASTVFTIVFTDYGVALAIGGKANTLPVLLYREVIGLLDFSKGGFIAILLLIPAIITFLLSRKINNVELDQVNSPVYTATRNKARDILYTAICAIAALIALMPVISYIGIGLVEQYPTNMTFSLKHLQAVVYGGAGNAIYNSLVISLSTALIGTAAAYLIAYVSIRLPNKFMARTIYSLAVFPLVIPGIVLGLGYIQFFSFTPIYGTAYIIILVNIMHFFSTPYLLAYNSQNKIPGELEQAANTMGIKQLKYIKDILAPSTSATIMNMFSFFFINSMVTISAVAFLSNTRNMTIALMINQYEAQLLFEEASVVVLLILCVNLVFKWIASLFRKYLF</sequence>
<proteinExistence type="inferred from homology"/>
<accession>A0ABT4DSF7</accession>
<feature type="transmembrane region" description="Helical" evidence="6">
    <location>
        <begin position="5"/>
        <end position="23"/>
    </location>
</feature>
<dbReference type="CDD" id="cd06261">
    <property type="entry name" value="TM_PBP2"/>
    <property type="match status" value="2"/>
</dbReference>
<feature type="domain" description="ABC transmembrane type-1" evidence="7">
    <location>
        <begin position="276"/>
        <end position="465"/>
    </location>
</feature>
<reference evidence="8 9" key="1">
    <citation type="submission" date="2022-05" db="EMBL/GenBank/DDBJ databases">
        <title>Genome Sequencing of Bee-Associated Microbes.</title>
        <authorList>
            <person name="Dunlap C."/>
        </authorList>
    </citation>
    <scope>NUCLEOTIDE SEQUENCE [LARGE SCALE GENOMIC DNA]</scope>
    <source>
        <strain evidence="8 9">NRRL NRS-1438</strain>
    </source>
</reference>
<feature type="transmembrane region" description="Helical" evidence="6">
    <location>
        <begin position="76"/>
        <end position="97"/>
    </location>
</feature>
<dbReference type="InterPro" id="IPR000515">
    <property type="entry name" value="MetI-like"/>
</dbReference>
<evidence type="ECO:0000256" key="4">
    <source>
        <dbReference type="ARBA" id="ARBA00022989"/>
    </source>
</evidence>
<feature type="transmembrane region" description="Helical" evidence="6">
    <location>
        <begin position="177"/>
        <end position="197"/>
    </location>
</feature>
<dbReference type="EMBL" id="JAMDLW010000014">
    <property type="protein sequence ID" value="MCY9520292.1"/>
    <property type="molecule type" value="Genomic_DNA"/>
</dbReference>
<evidence type="ECO:0000259" key="7">
    <source>
        <dbReference type="PROSITE" id="PS50928"/>
    </source>
</evidence>
<organism evidence="8 9">
    <name type="scientific">Paenibacillus apiarius</name>
    <dbReference type="NCBI Taxonomy" id="46240"/>
    <lineage>
        <taxon>Bacteria</taxon>
        <taxon>Bacillati</taxon>
        <taxon>Bacillota</taxon>
        <taxon>Bacilli</taxon>
        <taxon>Bacillales</taxon>
        <taxon>Paenibacillaceae</taxon>
        <taxon>Paenibacillus</taxon>
    </lineage>
</organism>
<evidence type="ECO:0000256" key="6">
    <source>
        <dbReference type="RuleBase" id="RU363032"/>
    </source>
</evidence>
<keyword evidence="4 6" id="KW-1133">Transmembrane helix</keyword>
<dbReference type="PANTHER" id="PTHR43496">
    <property type="entry name" value="PROTEIN LPLB"/>
    <property type="match status" value="1"/>
</dbReference>
<dbReference type="Pfam" id="PF00528">
    <property type="entry name" value="BPD_transp_1"/>
    <property type="match status" value="1"/>
</dbReference>
<dbReference type="PROSITE" id="PS50928">
    <property type="entry name" value="ABC_TM1"/>
    <property type="match status" value="2"/>
</dbReference>
<evidence type="ECO:0000313" key="8">
    <source>
        <dbReference type="EMBL" id="MCY9520292.1"/>
    </source>
</evidence>
<dbReference type="SUPFAM" id="SSF161098">
    <property type="entry name" value="MetI-like"/>
    <property type="match status" value="2"/>
</dbReference>
<protein>
    <submittedName>
        <fullName evidence="8">ABC transporter permease subunit</fullName>
    </submittedName>
</protein>
<comment type="caution">
    <text evidence="8">The sequence shown here is derived from an EMBL/GenBank/DDBJ whole genome shotgun (WGS) entry which is preliminary data.</text>
</comment>
<feature type="transmembrane region" description="Helical" evidence="6">
    <location>
        <begin position="224"/>
        <end position="247"/>
    </location>
</feature>
<evidence type="ECO:0000313" key="9">
    <source>
        <dbReference type="Proteomes" id="UP001207626"/>
    </source>
</evidence>
<feature type="transmembrane region" description="Helical" evidence="6">
    <location>
        <begin position="401"/>
        <end position="423"/>
    </location>
</feature>
<feature type="transmembrane region" description="Helical" evidence="6">
    <location>
        <begin position="276"/>
        <end position="300"/>
    </location>
</feature>
<keyword evidence="5 6" id="KW-0472">Membrane</keyword>
<feature type="transmembrane region" description="Helical" evidence="6">
    <location>
        <begin position="135"/>
        <end position="157"/>
    </location>
</feature>
<keyword evidence="3 6" id="KW-0812">Transmembrane</keyword>